<dbReference type="PROSITE" id="PS50977">
    <property type="entry name" value="HTH_TETR_2"/>
    <property type="match status" value="1"/>
</dbReference>
<dbReference type="GO" id="GO:0003677">
    <property type="term" value="F:DNA binding"/>
    <property type="evidence" value="ECO:0007669"/>
    <property type="project" value="UniProtKB-UniRule"/>
</dbReference>
<dbReference type="PRINTS" id="PR00455">
    <property type="entry name" value="HTHTETR"/>
</dbReference>
<dbReference type="PROSITE" id="PS01081">
    <property type="entry name" value="HTH_TETR_1"/>
    <property type="match status" value="1"/>
</dbReference>
<organism evidence="6 7">
    <name type="scientific">Scytonema millei VB511283</name>
    <dbReference type="NCBI Taxonomy" id="1245923"/>
    <lineage>
        <taxon>Bacteria</taxon>
        <taxon>Bacillati</taxon>
        <taxon>Cyanobacteriota</taxon>
        <taxon>Cyanophyceae</taxon>
        <taxon>Nostocales</taxon>
        <taxon>Scytonemataceae</taxon>
        <taxon>Scytonema</taxon>
    </lineage>
</organism>
<protein>
    <submittedName>
        <fullName evidence="6">TetR family transcriptional regulator</fullName>
    </submittedName>
</protein>
<accession>A0A9X5E4Z8</accession>
<keyword evidence="3" id="KW-0804">Transcription</keyword>
<dbReference type="OrthoDB" id="2373640at2"/>
<proteinExistence type="predicted"/>
<name>A0A9X5E4Z8_9CYAN</name>
<feature type="DNA-binding region" description="H-T-H motif" evidence="4">
    <location>
        <begin position="36"/>
        <end position="55"/>
    </location>
</feature>
<evidence type="ECO:0000313" key="6">
    <source>
        <dbReference type="EMBL" id="NHC34908.1"/>
    </source>
</evidence>
<dbReference type="InterPro" id="IPR001647">
    <property type="entry name" value="HTH_TetR"/>
</dbReference>
<keyword evidence="7" id="KW-1185">Reference proteome</keyword>
<dbReference type="EMBL" id="JTJC03000002">
    <property type="protein sequence ID" value="NHC34908.1"/>
    <property type="molecule type" value="Genomic_DNA"/>
</dbReference>
<comment type="caution">
    <text evidence="6">The sequence shown here is derived from an EMBL/GenBank/DDBJ whole genome shotgun (WGS) entry which is preliminary data.</text>
</comment>
<dbReference type="PANTHER" id="PTHR47506">
    <property type="entry name" value="TRANSCRIPTIONAL REGULATORY PROTEIN"/>
    <property type="match status" value="1"/>
</dbReference>
<dbReference type="Pfam" id="PF00440">
    <property type="entry name" value="TetR_N"/>
    <property type="match status" value="1"/>
</dbReference>
<dbReference type="SUPFAM" id="SSF46689">
    <property type="entry name" value="Homeodomain-like"/>
    <property type="match status" value="1"/>
</dbReference>
<dbReference type="Gene3D" id="1.10.357.10">
    <property type="entry name" value="Tetracycline Repressor, domain 2"/>
    <property type="match status" value="1"/>
</dbReference>
<sequence>MPRTPSENERIRRATTEQILKTAMTLFCEKGYYSTSIDDVAKQAQISKGLLYHYFKGKEDLLAALVDLRINDVLVVMNAAVAKTTPSEQIQHIIEGALEDVSRQPEVFRFYLNLFTQPRLDPVVAKYSQKLMDEQARQFEIQTDMFVRLGVAEPRQRSLYFSSTLQGIMLMFSTYPNSFPLEKLKAQAIAEFCNNK</sequence>
<dbReference type="RefSeq" id="WP_039716610.1">
    <property type="nucleotide sequence ID" value="NZ_JTJC03000002.1"/>
</dbReference>
<dbReference type="PANTHER" id="PTHR47506:SF1">
    <property type="entry name" value="HTH-TYPE TRANSCRIPTIONAL REGULATOR YJDC"/>
    <property type="match status" value="1"/>
</dbReference>
<dbReference type="AlphaFoldDB" id="A0A9X5E4Z8"/>
<evidence type="ECO:0000259" key="5">
    <source>
        <dbReference type="PROSITE" id="PS50977"/>
    </source>
</evidence>
<evidence type="ECO:0000313" key="7">
    <source>
        <dbReference type="Proteomes" id="UP000031532"/>
    </source>
</evidence>
<evidence type="ECO:0000256" key="1">
    <source>
        <dbReference type="ARBA" id="ARBA00023015"/>
    </source>
</evidence>
<gene>
    <name evidence="6" type="ORF">QH73_0009580</name>
</gene>
<dbReference type="InterPro" id="IPR023772">
    <property type="entry name" value="DNA-bd_HTH_TetR-type_CS"/>
</dbReference>
<keyword evidence="2 4" id="KW-0238">DNA-binding</keyword>
<evidence type="ECO:0000256" key="4">
    <source>
        <dbReference type="PROSITE-ProRule" id="PRU00335"/>
    </source>
</evidence>
<evidence type="ECO:0000256" key="2">
    <source>
        <dbReference type="ARBA" id="ARBA00023125"/>
    </source>
</evidence>
<dbReference type="InterPro" id="IPR036271">
    <property type="entry name" value="Tet_transcr_reg_TetR-rel_C_sf"/>
</dbReference>
<dbReference type="Proteomes" id="UP000031532">
    <property type="component" value="Unassembled WGS sequence"/>
</dbReference>
<evidence type="ECO:0000256" key="3">
    <source>
        <dbReference type="ARBA" id="ARBA00023163"/>
    </source>
</evidence>
<dbReference type="SUPFAM" id="SSF48498">
    <property type="entry name" value="Tetracyclin repressor-like, C-terminal domain"/>
    <property type="match status" value="1"/>
</dbReference>
<dbReference type="InterPro" id="IPR009057">
    <property type="entry name" value="Homeodomain-like_sf"/>
</dbReference>
<reference evidence="6 7" key="1">
    <citation type="journal article" date="2015" name="Genome Announc.">
        <title>Draft Genome Sequence of the Terrestrial Cyanobacterium Scytonema millei VB511283, Isolated from Eastern India.</title>
        <authorList>
            <person name="Sen D."/>
            <person name="Chandrababunaidu M.M."/>
            <person name="Singh D."/>
            <person name="Sanghi N."/>
            <person name="Ghorai A."/>
            <person name="Mishra G.P."/>
            <person name="Madduluri M."/>
            <person name="Adhikary S.P."/>
            <person name="Tripathy S."/>
        </authorList>
    </citation>
    <scope>NUCLEOTIDE SEQUENCE [LARGE SCALE GENOMIC DNA]</scope>
    <source>
        <strain evidence="6 7">VB511283</strain>
    </source>
</reference>
<keyword evidence="1" id="KW-0805">Transcription regulation</keyword>
<feature type="domain" description="HTH tetR-type" evidence="5">
    <location>
        <begin position="13"/>
        <end position="73"/>
    </location>
</feature>